<evidence type="ECO:0000313" key="2">
    <source>
        <dbReference type="EMBL" id="KKQ92788.1"/>
    </source>
</evidence>
<dbReference type="Gene3D" id="3.40.50.300">
    <property type="entry name" value="P-loop containing nucleotide triphosphate hydrolases"/>
    <property type="match status" value="2"/>
</dbReference>
<dbReference type="SUPFAM" id="SSF52540">
    <property type="entry name" value="P-loop containing nucleoside triphosphate hydrolases"/>
    <property type="match status" value="1"/>
</dbReference>
<dbReference type="InterPro" id="IPR016195">
    <property type="entry name" value="Pol/histidinol_Pase-like"/>
</dbReference>
<keyword evidence="1" id="KW-0175">Coiled coil</keyword>
<dbReference type="AlphaFoldDB" id="A0A0G0LLM1"/>
<feature type="coiled-coil region" evidence="1">
    <location>
        <begin position="660"/>
        <end position="694"/>
    </location>
</feature>
<dbReference type="NCBIfam" id="NF045780">
    <property type="entry name" value="TrlF_fam_ATP"/>
    <property type="match status" value="1"/>
</dbReference>
<protein>
    <recommendedName>
        <fullName evidence="4">ATPase involved in DNA repair</fullName>
    </recommendedName>
</protein>
<dbReference type="PATRIC" id="fig|1618489.3.peg.66"/>
<organism evidence="2 3">
    <name type="scientific">Candidatus Shapirobacteria bacterium GW2011_GWE1_38_92</name>
    <dbReference type="NCBI Taxonomy" id="1618489"/>
    <lineage>
        <taxon>Bacteria</taxon>
        <taxon>Candidatus Shapironibacteriota</taxon>
    </lineage>
</organism>
<dbReference type="InterPro" id="IPR027417">
    <property type="entry name" value="P-loop_NTPase"/>
</dbReference>
<sequence length="954" mass="108983">MKYQRGSEWQKWDLHIHSPFSILSNKYPKLPSGEPDWERYLKKLESLDISVLGVTDYFSIDGYKKILEFKQAGRLSNISLILPNIEFRLDNVLSSRKDGKEPRRLNYHVIFSDEVTPKDIEEHFLNDLSFYYEGNPQEPDESRKLKLSNLTELGKKLISQHANFKGRDPLELGASCAVVRHQDITDILTKDSRFRGKYLLLLPEELSNLIEWDGQDHLIRKGLLQKSDMVFSSNPKTVQWCLGKDPYMEGEKKFKEEFKTLKPCIHGSDSHDIEEVGVPCAKRGDNTHKCNSSSKDCELRYCWIKADPTFEGLKQLLYEPEDRIAIQPESPIPPRSNLTIEKIIIGESKISDELSIAKTEIELNQGLVAVAGGKGAGKTAFVDLVANCYVDRMNSSDANSFVKRISDQEPDLEIKLVFRDKSVFSKKVLDQTYYDEGQVIYIAQGELERYIGDRSDLDQYVNDLIFQSPKIQNSVEKYEHSKSQVVIGDLEQQIQSKSKLIESMEQSTRKEIVEKVSTKGKQLETELKDIIQRTTELEKSLSSEKVKIAKDKQGVVSKLKNRRDLLIKLKEQLRQASVFIDQEFPKFNSYVAAINGLLKQLDIPESLSDLSYVDQDKIQERLAYIEQEINKAITSIGKAQKEIDQFETGIKTHAAFLDKKREIEIALAKTKEEVKQLEDKKKNLTKEIAARKELYTKLITVALELKKKYDSIITLFSTDKAQVLSDLDFVAEIDFDSNKLLENAEDVVDNRRVFVRPENGNKGVFDDLIKLYQEVSSGDETKITSLVDEIERLSTELKEKIKASSAIGIGDFYRFLYGNYLSVIPVVKYKNTSVNKLSLGQKATVLIKIYLAEGDKPIIIDSHDDHLDNEFIMDELISSIREAKKYRQVILVSNNGNVVINSDSEQVILADRDGNGKISYISGSIEEPEIRDRAVRVLEGGSEAFKKRQQKYRI</sequence>
<dbReference type="Gene3D" id="3.20.20.140">
    <property type="entry name" value="Metal-dependent hydrolases"/>
    <property type="match status" value="1"/>
</dbReference>
<accession>A0A0G0LLM1</accession>
<dbReference type="SUPFAM" id="SSF89550">
    <property type="entry name" value="PHP domain-like"/>
    <property type="match status" value="1"/>
</dbReference>
<reference evidence="2 3" key="1">
    <citation type="journal article" date="2015" name="Nature">
        <title>rRNA introns, odd ribosomes, and small enigmatic genomes across a large radiation of phyla.</title>
        <authorList>
            <person name="Brown C.T."/>
            <person name="Hug L.A."/>
            <person name="Thomas B.C."/>
            <person name="Sharon I."/>
            <person name="Castelle C.J."/>
            <person name="Singh A."/>
            <person name="Wilkins M.J."/>
            <person name="Williams K.H."/>
            <person name="Banfield J.F."/>
        </authorList>
    </citation>
    <scope>NUCLEOTIDE SEQUENCE [LARGE SCALE GENOMIC DNA]</scope>
</reference>
<evidence type="ECO:0000313" key="3">
    <source>
        <dbReference type="Proteomes" id="UP000033841"/>
    </source>
</evidence>
<comment type="caution">
    <text evidence="2">The sequence shown here is derived from an EMBL/GenBank/DDBJ whole genome shotgun (WGS) entry which is preliminary data.</text>
</comment>
<evidence type="ECO:0000256" key="1">
    <source>
        <dbReference type="SAM" id="Coils"/>
    </source>
</evidence>
<gene>
    <name evidence="2" type="ORF">UT14_C0003G0007</name>
</gene>
<evidence type="ECO:0008006" key="4">
    <source>
        <dbReference type="Google" id="ProtNLM"/>
    </source>
</evidence>
<dbReference type="EMBL" id="LBVR01000003">
    <property type="protein sequence ID" value="KKQ92788.1"/>
    <property type="molecule type" value="Genomic_DNA"/>
</dbReference>
<proteinExistence type="predicted"/>
<dbReference type="InterPro" id="IPR054787">
    <property type="entry name" value="TrlF_ATPase"/>
</dbReference>
<dbReference type="Proteomes" id="UP000033841">
    <property type="component" value="Unassembled WGS sequence"/>
</dbReference>
<name>A0A0G0LLM1_9BACT</name>